<name>A0A9N9JIU0_9GLOM</name>
<dbReference type="EMBL" id="CAJVPZ010054952">
    <property type="protein sequence ID" value="CAG8783775.1"/>
    <property type="molecule type" value="Genomic_DNA"/>
</dbReference>
<feature type="non-terminal residue" evidence="1">
    <location>
        <position position="46"/>
    </location>
</feature>
<protein>
    <submittedName>
        <fullName evidence="1">10820_t:CDS:1</fullName>
    </submittedName>
</protein>
<proteinExistence type="predicted"/>
<dbReference type="Proteomes" id="UP000789396">
    <property type="component" value="Unassembled WGS sequence"/>
</dbReference>
<keyword evidence="2" id="KW-1185">Reference proteome</keyword>
<sequence length="46" mass="4858">MEHHYLPAQGLGGNASIPQQTISYTGASISNPADYDTDTLPLLADI</sequence>
<reference evidence="1" key="1">
    <citation type="submission" date="2021-06" db="EMBL/GenBank/DDBJ databases">
        <authorList>
            <person name="Kallberg Y."/>
            <person name="Tangrot J."/>
            <person name="Rosling A."/>
        </authorList>
    </citation>
    <scope>NUCLEOTIDE SEQUENCE</scope>
    <source>
        <strain evidence="1">IN212</strain>
    </source>
</reference>
<dbReference type="AlphaFoldDB" id="A0A9N9JIU0"/>
<organism evidence="1 2">
    <name type="scientific">Racocetra fulgida</name>
    <dbReference type="NCBI Taxonomy" id="60492"/>
    <lineage>
        <taxon>Eukaryota</taxon>
        <taxon>Fungi</taxon>
        <taxon>Fungi incertae sedis</taxon>
        <taxon>Mucoromycota</taxon>
        <taxon>Glomeromycotina</taxon>
        <taxon>Glomeromycetes</taxon>
        <taxon>Diversisporales</taxon>
        <taxon>Gigasporaceae</taxon>
        <taxon>Racocetra</taxon>
    </lineage>
</organism>
<gene>
    <name evidence="1" type="ORF">RFULGI_LOCUS16058</name>
</gene>
<evidence type="ECO:0000313" key="1">
    <source>
        <dbReference type="EMBL" id="CAG8783775.1"/>
    </source>
</evidence>
<evidence type="ECO:0000313" key="2">
    <source>
        <dbReference type="Proteomes" id="UP000789396"/>
    </source>
</evidence>
<accession>A0A9N9JIU0</accession>
<comment type="caution">
    <text evidence="1">The sequence shown here is derived from an EMBL/GenBank/DDBJ whole genome shotgun (WGS) entry which is preliminary data.</text>
</comment>